<evidence type="ECO:0000313" key="3">
    <source>
        <dbReference type="Proteomes" id="UP001201273"/>
    </source>
</evidence>
<keyword evidence="3" id="KW-1185">Reference proteome</keyword>
<accession>A0ABS8WAS4</accession>
<evidence type="ECO:0000313" key="2">
    <source>
        <dbReference type="EMBL" id="MCE2595618.1"/>
    </source>
</evidence>
<organism evidence="2 3">
    <name type="scientific">Motilimonas cestriensis</name>
    <dbReference type="NCBI Taxonomy" id="2742685"/>
    <lineage>
        <taxon>Bacteria</taxon>
        <taxon>Pseudomonadati</taxon>
        <taxon>Pseudomonadota</taxon>
        <taxon>Gammaproteobacteria</taxon>
        <taxon>Alteromonadales</taxon>
        <taxon>Alteromonadales genera incertae sedis</taxon>
        <taxon>Motilimonas</taxon>
    </lineage>
</organism>
<evidence type="ECO:0000259" key="1">
    <source>
        <dbReference type="Pfam" id="PF17680"/>
    </source>
</evidence>
<dbReference type="EMBL" id="JAIMJA010000011">
    <property type="protein sequence ID" value="MCE2595618.1"/>
    <property type="molecule type" value="Genomic_DNA"/>
</dbReference>
<reference evidence="2 3" key="1">
    <citation type="journal article" date="2022" name="Environ. Microbiol. Rep.">
        <title>Eco-phylogenetic analyses reveal divergent evolution of vitamin B12 metabolism in the marine bacterial family 'Psychromonadaceae'.</title>
        <authorList>
            <person name="Jin X."/>
            <person name="Yang Y."/>
            <person name="Cao H."/>
            <person name="Gao B."/>
            <person name="Zhao Z."/>
        </authorList>
    </citation>
    <scope>NUCLEOTIDE SEQUENCE [LARGE SCALE GENOMIC DNA]</scope>
    <source>
        <strain evidence="2 3">MKS20</strain>
    </source>
</reference>
<comment type="caution">
    <text evidence="2">The sequence shown here is derived from an EMBL/GenBank/DDBJ whole genome shotgun (WGS) entry which is preliminary data.</text>
</comment>
<sequence>MLPGDRARELDYIIRTLADQLALNRDPNASKTPVAVTSLSNIDDLQNTNWLGQAISEAFIHELHIREVPVIDFKTTGKIRVTPEGDFVFSREWDQLRSKIPVYRIFTGTMSRNDEGVVVNVRTINMQTLLVESTGRAFIPNRLLIGAKNSLNAGNNDAYIQRFSVPSGVNGRTVEFVK</sequence>
<proteinExistence type="predicted"/>
<dbReference type="InterPro" id="IPR041215">
    <property type="entry name" value="FlgO_dom"/>
</dbReference>
<name>A0ABS8WAS4_9GAMM</name>
<dbReference type="Pfam" id="PF17680">
    <property type="entry name" value="FlgO"/>
    <property type="match status" value="1"/>
</dbReference>
<dbReference type="Proteomes" id="UP001201273">
    <property type="component" value="Unassembled WGS sequence"/>
</dbReference>
<feature type="domain" description="FlgO" evidence="1">
    <location>
        <begin position="16"/>
        <end position="142"/>
    </location>
</feature>
<protein>
    <recommendedName>
        <fullName evidence="1">FlgO domain-containing protein</fullName>
    </recommendedName>
</protein>
<gene>
    <name evidence="2" type="ORF">K6Y31_12385</name>
</gene>